<reference evidence="1 2" key="1">
    <citation type="journal article" date="2014" name="Genome Announc.">
        <title>Draft genome sequence of the pathogenic fungus Scedosporium apiospermum.</title>
        <authorList>
            <person name="Vandeputte P."/>
            <person name="Ghamrawi S."/>
            <person name="Rechenmann M."/>
            <person name="Iltis A."/>
            <person name="Giraud S."/>
            <person name="Fleury M."/>
            <person name="Thornton C."/>
            <person name="Delhaes L."/>
            <person name="Meyer W."/>
            <person name="Papon N."/>
            <person name="Bouchara J.P."/>
        </authorList>
    </citation>
    <scope>NUCLEOTIDE SEQUENCE [LARGE SCALE GENOMIC DNA]</scope>
    <source>
        <strain evidence="1 2">IHEM 14462</strain>
    </source>
</reference>
<comment type="caution">
    <text evidence="1">The sequence shown here is derived from an EMBL/GenBank/DDBJ whole genome shotgun (WGS) entry which is preliminary data.</text>
</comment>
<dbReference type="GeneID" id="27723135"/>
<dbReference type="HOGENOM" id="CLU_022341_0_0_1"/>
<accession>A0A084G977</accession>
<dbReference type="OrthoDB" id="3759773at2759"/>
<protein>
    <submittedName>
        <fullName evidence="1">Uncharacterized protein</fullName>
    </submittedName>
</protein>
<dbReference type="EMBL" id="JOWA01000090">
    <property type="protein sequence ID" value="KEZ43889.1"/>
    <property type="molecule type" value="Genomic_DNA"/>
</dbReference>
<dbReference type="VEuPathDB" id="FungiDB:SAPIO_CDS4063"/>
<gene>
    <name evidence="1" type="ORF">SAPIO_CDS4063</name>
</gene>
<organism evidence="1 2">
    <name type="scientific">Pseudallescheria apiosperma</name>
    <name type="common">Scedosporium apiospermum</name>
    <dbReference type="NCBI Taxonomy" id="563466"/>
    <lineage>
        <taxon>Eukaryota</taxon>
        <taxon>Fungi</taxon>
        <taxon>Dikarya</taxon>
        <taxon>Ascomycota</taxon>
        <taxon>Pezizomycotina</taxon>
        <taxon>Sordariomycetes</taxon>
        <taxon>Hypocreomycetidae</taxon>
        <taxon>Microascales</taxon>
        <taxon>Microascaceae</taxon>
        <taxon>Scedosporium</taxon>
    </lineage>
</organism>
<proteinExistence type="predicted"/>
<dbReference type="Proteomes" id="UP000028545">
    <property type="component" value="Unassembled WGS sequence"/>
</dbReference>
<dbReference type="KEGG" id="sapo:SAPIO_CDS4063"/>
<evidence type="ECO:0000313" key="2">
    <source>
        <dbReference type="Proteomes" id="UP000028545"/>
    </source>
</evidence>
<name>A0A084G977_PSEDA</name>
<dbReference type="RefSeq" id="XP_016643688.1">
    <property type="nucleotide sequence ID" value="XM_016786712.1"/>
</dbReference>
<dbReference type="AlphaFoldDB" id="A0A084G977"/>
<evidence type="ECO:0000313" key="1">
    <source>
        <dbReference type="EMBL" id="KEZ43889.1"/>
    </source>
</evidence>
<sequence>MAQNLLAEKPSTAGGRNALAAAYHSLRVIDEQLQETNREICRLMAVKVAHFGAQPEVSKQFRKYQLESFEDSSHMLDSEWWAWATRNGLLESEGNLDRELEKTKASKIKFEGIWSDLRSCIDELSRPSQLLVRLVRVSFDELSLTRLEEISHHPAIAKGVRVVQIALHFYNIALNDFDRFISYLIDMLENQVNLFDALKDFNIPEQSALEMIADTRAVILELHQLASTQPELGEHFQEEQGLRARLEEICSEHLTLFEKQQSLIWSGRFSQAVGSAIARMPGARRLDFNDTEFAVSTGNRQLMIPKGNTWRALRRFILQSLTGYRAKAHSLDLPNYQCIAKIVDAVRCAGVSLKTIKIELSDLGCPGSLMPSPDIRREFSSGLQQLAEFKFECDSPDEQDAEGLNDALSVYVDTPSLQKLSLDMRSYDAGEPGRIDIGQIMGSRSRDRLTDISFAYAAMDFSRMVQFLNRLPQSTTCISLIDVRLLSGTWKEALDALRKKNIRIVHLSEPKGAECDNMSPEDYKRIFDDKCAYRTLAELYITNRISQQRNPLETP</sequence>
<keyword evidence="2" id="KW-1185">Reference proteome</keyword>